<feature type="transmembrane region" description="Helical" evidence="1">
    <location>
        <begin position="131"/>
        <end position="149"/>
    </location>
</feature>
<keyword evidence="3" id="KW-1185">Reference proteome</keyword>
<name>A0ABU3L8A3_9FLAO</name>
<keyword evidence="1" id="KW-0812">Transmembrane</keyword>
<comment type="caution">
    <text evidence="2">The sequence shown here is derived from an EMBL/GenBank/DDBJ whole genome shotgun (WGS) entry which is preliminary data.</text>
</comment>
<keyword evidence="1" id="KW-1133">Transmembrane helix</keyword>
<dbReference type="EMBL" id="JAVTTP010000001">
    <property type="protein sequence ID" value="MDT7829448.1"/>
    <property type="molecule type" value="Genomic_DNA"/>
</dbReference>
<proteinExistence type="predicted"/>
<evidence type="ECO:0000313" key="3">
    <source>
        <dbReference type="Proteomes" id="UP001250656"/>
    </source>
</evidence>
<feature type="transmembrane region" description="Helical" evidence="1">
    <location>
        <begin position="7"/>
        <end position="28"/>
    </location>
</feature>
<evidence type="ECO:0000256" key="1">
    <source>
        <dbReference type="SAM" id="Phobius"/>
    </source>
</evidence>
<feature type="transmembrane region" description="Helical" evidence="1">
    <location>
        <begin position="81"/>
        <end position="98"/>
    </location>
</feature>
<accession>A0ABU3L8A3</accession>
<dbReference type="Proteomes" id="UP001250656">
    <property type="component" value="Unassembled WGS sequence"/>
</dbReference>
<protein>
    <recommendedName>
        <fullName evidence="4">Transmembrane protein</fullName>
    </recommendedName>
</protein>
<gene>
    <name evidence="2" type="ORF">RQM65_12295</name>
</gene>
<dbReference type="RefSeq" id="WP_314015383.1">
    <property type="nucleotide sequence ID" value="NZ_JAVTTP010000001.1"/>
</dbReference>
<keyword evidence="1" id="KW-0472">Membrane</keyword>
<feature type="transmembrane region" description="Helical" evidence="1">
    <location>
        <begin position="104"/>
        <end position="124"/>
    </location>
</feature>
<reference evidence="2 3" key="1">
    <citation type="submission" date="2023-09" db="EMBL/GenBank/DDBJ databases">
        <title>Novel taxa isolated from Blanes Bay.</title>
        <authorList>
            <person name="Rey-Velasco X."/>
            <person name="Lucena T."/>
        </authorList>
    </citation>
    <scope>NUCLEOTIDE SEQUENCE [LARGE SCALE GENOMIC DNA]</scope>
    <source>
        <strain evidence="2 3">S334</strain>
    </source>
</reference>
<evidence type="ECO:0008006" key="4">
    <source>
        <dbReference type="Google" id="ProtNLM"/>
    </source>
</evidence>
<sequence>MKIVAKVISYLSHPLFVPIAGAGTYFITTPKYNPDGLQDSVLLPLFILTVIIPIIAYFILRNIGIISGVFMPTLKERRYPLYIHITLLFIVVLKVVPFPYVPELYYFFLGLIAAAMTALILLFLRQKVSQHLMGMGSLFVFLVCLSIHFEKNSILAISLLVFSIGLVATSRLYLKAHSRTELIIGFFVGLLSQTVMLKFWL</sequence>
<feature type="transmembrane region" description="Helical" evidence="1">
    <location>
        <begin position="40"/>
        <end position="60"/>
    </location>
</feature>
<feature type="transmembrane region" description="Helical" evidence="1">
    <location>
        <begin position="155"/>
        <end position="174"/>
    </location>
</feature>
<feature type="transmembrane region" description="Helical" evidence="1">
    <location>
        <begin position="181"/>
        <end position="200"/>
    </location>
</feature>
<organism evidence="2 3">
    <name type="scientific">Pricia mediterranea</name>
    <dbReference type="NCBI Taxonomy" id="3076079"/>
    <lineage>
        <taxon>Bacteria</taxon>
        <taxon>Pseudomonadati</taxon>
        <taxon>Bacteroidota</taxon>
        <taxon>Flavobacteriia</taxon>
        <taxon>Flavobacteriales</taxon>
        <taxon>Flavobacteriaceae</taxon>
        <taxon>Pricia</taxon>
    </lineage>
</organism>
<evidence type="ECO:0000313" key="2">
    <source>
        <dbReference type="EMBL" id="MDT7829448.1"/>
    </source>
</evidence>